<proteinExistence type="predicted"/>
<feature type="domain" description="Fe/B12 periplasmic-binding" evidence="3">
    <location>
        <begin position="109"/>
        <end position="377"/>
    </location>
</feature>
<dbReference type="InterPro" id="IPR050902">
    <property type="entry name" value="ABC_Transporter_SBP"/>
</dbReference>
<evidence type="ECO:0000259" key="3">
    <source>
        <dbReference type="PROSITE" id="PS50983"/>
    </source>
</evidence>
<dbReference type="RefSeq" id="WP_057087716.1">
    <property type="nucleotide sequence ID" value="NZ_CYZF01000004.1"/>
</dbReference>
<dbReference type="PANTHER" id="PTHR30535:SF34">
    <property type="entry name" value="MOLYBDATE-BINDING PROTEIN MOLA"/>
    <property type="match status" value="1"/>
</dbReference>
<dbReference type="PROSITE" id="PS50983">
    <property type="entry name" value="FE_B12_PBP"/>
    <property type="match status" value="1"/>
</dbReference>
<evidence type="ECO:0000256" key="1">
    <source>
        <dbReference type="SAM" id="Coils"/>
    </source>
</evidence>
<reference evidence="4 5" key="1">
    <citation type="submission" date="2015-09" db="EMBL/GenBank/DDBJ databases">
        <authorList>
            <consortium name="Pathogen Informatics"/>
        </authorList>
    </citation>
    <scope>NUCLEOTIDE SEQUENCE [LARGE SCALE GENOMIC DNA]</scope>
    <source>
        <strain evidence="4 5">2789STDY5608791</strain>
    </source>
</reference>
<feature type="signal peptide" evidence="2">
    <location>
        <begin position="1"/>
        <end position="19"/>
    </location>
</feature>
<dbReference type="AlphaFoldDB" id="A0A174EEV3"/>
<keyword evidence="2" id="KW-0732">Signal</keyword>
<dbReference type="PROSITE" id="PS51257">
    <property type="entry name" value="PROKAR_LIPOPROTEIN"/>
    <property type="match status" value="1"/>
</dbReference>
<name>A0A174EEV3_BACUN</name>
<dbReference type="Gene3D" id="3.40.50.1980">
    <property type="entry name" value="Nitrogenase molybdenum iron protein domain"/>
    <property type="match status" value="2"/>
</dbReference>
<feature type="chain" id="PRO_5008020671" evidence="2">
    <location>
        <begin position="20"/>
        <end position="390"/>
    </location>
</feature>
<gene>
    <name evidence="4" type="ORF">ERS417307_01504</name>
</gene>
<dbReference type="SUPFAM" id="SSF53807">
    <property type="entry name" value="Helical backbone' metal receptor"/>
    <property type="match status" value="1"/>
</dbReference>
<feature type="coiled-coil region" evidence="1">
    <location>
        <begin position="223"/>
        <end position="250"/>
    </location>
</feature>
<accession>A0A174EEV3</accession>
<dbReference type="Proteomes" id="UP000095419">
    <property type="component" value="Unassembled WGS sequence"/>
</dbReference>
<organism evidence="4 5">
    <name type="scientific">Bacteroides uniformis</name>
    <dbReference type="NCBI Taxonomy" id="820"/>
    <lineage>
        <taxon>Bacteria</taxon>
        <taxon>Pseudomonadati</taxon>
        <taxon>Bacteroidota</taxon>
        <taxon>Bacteroidia</taxon>
        <taxon>Bacteroidales</taxon>
        <taxon>Bacteroidaceae</taxon>
        <taxon>Bacteroides</taxon>
    </lineage>
</organism>
<evidence type="ECO:0000256" key="2">
    <source>
        <dbReference type="SAM" id="SignalP"/>
    </source>
</evidence>
<dbReference type="GO" id="GO:0071281">
    <property type="term" value="P:cellular response to iron ion"/>
    <property type="evidence" value="ECO:0007669"/>
    <property type="project" value="TreeGrafter"/>
</dbReference>
<protein>
    <submittedName>
        <fullName evidence="4">Periplasmic binding protein</fullName>
    </submittedName>
</protein>
<sequence>MTRISAIGIALLCVLCVTSSCGLKSRQTATESSSETGYSPVMTDTAATIVPLYAKGYTVKYLPHHVRLVDIHDPQKENGNTFHYALVPKGIKPAGIPSDYTVIETPVEHVMCMTSLQLSNFIRLDACNYVVGITSTRHLFNKEMNDRLKSGETVKIGIEGNFDNEVIMSMNPDVIFISPFKRGGYDAMREIGIPLVPHLGYKEMTPLGQAEWIKFIGMFIGQEVEANEKFAAIEKRYNELKELAANVKKRPVVFSGEIRGGNWYAVGGKSFLAELFRDAGADYFLKDDPRSGGVTLDFETVYSQAESADYWRIVNSYDGTFTYDALKSLDPRYADFRAFREKGVVYCNMREKPFYESMPMQPEIVLEDLIHAFHPDLLPDYKPTYYELLK</sequence>
<dbReference type="InterPro" id="IPR002491">
    <property type="entry name" value="ABC_transptr_periplasmic_BD"/>
</dbReference>
<evidence type="ECO:0000313" key="5">
    <source>
        <dbReference type="Proteomes" id="UP000095419"/>
    </source>
</evidence>
<dbReference type="Pfam" id="PF01497">
    <property type="entry name" value="Peripla_BP_2"/>
    <property type="match status" value="1"/>
</dbReference>
<evidence type="ECO:0000313" key="4">
    <source>
        <dbReference type="EMBL" id="CUO36233.1"/>
    </source>
</evidence>
<keyword evidence="1" id="KW-0175">Coiled coil</keyword>
<dbReference type="EMBL" id="CYZF01000004">
    <property type="protein sequence ID" value="CUO36233.1"/>
    <property type="molecule type" value="Genomic_DNA"/>
</dbReference>
<dbReference type="PANTHER" id="PTHR30535">
    <property type="entry name" value="VITAMIN B12-BINDING PROTEIN"/>
    <property type="match status" value="1"/>
</dbReference>